<feature type="transmembrane region" description="Helical" evidence="8">
    <location>
        <begin position="501"/>
        <end position="523"/>
    </location>
</feature>
<proteinExistence type="inferred from homology"/>
<keyword evidence="7 8" id="KW-0472">Membrane</keyword>
<dbReference type="Proteomes" id="UP000887575">
    <property type="component" value="Unassembled WGS sequence"/>
</dbReference>
<feature type="transmembrane region" description="Helical" evidence="8">
    <location>
        <begin position="627"/>
        <end position="651"/>
    </location>
</feature>
<dbReference type="GO" id="GO:0006506">
    <property type="term" value="P:GPI anchor biosynthetic process"/>
    <property type="evidence" value="ECO:0007669"/>
    <property type="project" value="UniProtKB-KW"/>
</dbReference>
<name>A0AAF3FI67_9BILA</name>
<feature type="transmembrane region" description="Helical" evidence="8">
    <location>
        <begin position="423"/>
        <end position="441"/>
    </location>
</feature>
<dbReference type="AlphaFoldDB" id="A0AAF3FI67"/>
<keyword evidence="6 8" id="KW-1133">Transmembrane helix</keyword>
<dbReference type="WBParaSite" id="MBELARI_LOCUS680">
    <property type="protein sequence ID" value="MBELARI_LOCUS680"/>
    <property type="gene ID" value="MBELARI_LOCUS680"/>
</dbReference>
<feature type="transmembrane region" description="Helical" evidence="8">
    <location>
        <begin position="478"/>
        <end position="495"/>
    </location>
</feature>
<keyword evidence="4 8" id="KW-0812">Transmembrane</keyword>
<evidence type="ECO:0000256" key="5">
    <source>
        <dbReference type="ARBA" id="ARBA00022729"/>
    </source>
</evidence>
<evidence type="ECO:0000256" key="4">
    <source>
        <dbReference type="ARBA" id="ARBA00022692"/>
    </source>
</evidence>
<evidence type="ECO:0000256" key="1">
    <source>
        <dbReference type="ARBA" id="ARBA00004127"/>
    </source>
</evidence>
<keyword evidence="5" id="KW-0732">Signal</keyword>
<dbReference type="GO" id="GO:0005789">
    <property type="term" value="C:endoplasmic reticulum membrane"/>
    <property type="evidence" value="ECO:0007669"/>
    <property type="project" value="TreeGrafter"/>
</dbReference>
<dbReference type="InterPro" id="IPR007217">
    <property type="entry name" value="Per1-like"/>
</dbReference>
<dbReference type="PANTHER" id="PTHR13148">
    <property type="entry name" value="PER1-RELATED"/>
    <property type="match status" value="1"/>
</dbReference>
<keyword evidence="9" id="KW-1185">Reference proteome</keyword>
<dbReference type="Pfam" id="PF04080">
    <property type="entry name" value="Per1"/>
    <property type="match status" value="2"/>
</dbReference>
<evidence type="ECO:0000313" key="9">
    <source>
        <dbReference type="Proteomes" id="UP000887575"/>
    </source>
</evidence>
<evidence type="ECO:0000256" key="2">
    <source>
        <dbReference type="ARBA" id="ARBA00006387"/>
    </source>
</evidence>
<evidence type="ECO:0000256" key="7">
    <source>
        <dbReference type="ARBA" id="ARBA00023136"/>
    </source>
</evidence>
<evidence type="ECO:0000256" key="3">
    <source>
        <dbReference type="ARBA" id="ARBA00022502"/>
    </source>
</evidence>
<keyword evidence="3" id="KW-0337">GPI-anchor biosynthesis</keyword>
<organism evidence="9 10">
    <name type="scientific">Mesorhabditis belari</name>
    <dbReference type="NCBI Taxonomy" id="2138241"/>
    <lineage>
        <taxon>Eukaryota</taxon>
        <taxon>Metazoa</taxon>
        <taxon>Ecdysozoa</taxon>
        <taxon>Nematoda</taxon>
        <taxon>Chromadorea</taxon>
        <taxon>Rhabditida</taxon>
        <taxon>Rhabditina</taxon>
        <taxon>Rhabditomorpha</taxon>
        <taxon>Rhabditoidea</taxon>
        <taxon>Rhabditidae</taxon>
        <taxon>Mesorhabditinae</taxon>
        <taxon>Mesorhabditis</taxon>
    </lineage>
</organism>
<evidence type="ECO:0000256" key="6">
    <source>
        <dbReference type="ARBA" id="ARBA00022989"/>
    </source>
</evidence>
<accession>A0AAF3FI67</accession>
<feature type="transmembrane region" description="Helical" evidence="8">
    <location>
        <begin position="453"/>
        <end position="471"/>
    </location>
</feature>
<protein>
    <submittedName>
        <fullName evidence="10">Uncharacterized protein</fullName>
    </submittedName>
</protein>
<reference evidence="10" key="1">
    <citation type="submission" date="2024-02" db="UniProtKB">
        <authorList>
            <consortium name="WormBaseParasite"/>
        </authorList>
    </citation>
    <scope>IDENTIFICATION</scope>
</reference>
<feature type="transmembrane region" description="Helical" evidence="8">
    <location>
        <begin position="394"/>
        <end position="411"/>
    </location>
</feature>
<comment type="similarity">
    <text evidence="2">Belongs to the PGAP3 family.</text>
</comment>
<dbReference type="InterPro" id="IPR019422">
    <property type="entry name" value="7TM_GPCR_serpentine_rcpt_Srh"/>
</dbReference>
<sequence>MCIFRAITCSLMSGRYLPSSMTACGFACHLRASLHRFYKWVTRALAPTLPRMHFTMPKSTQWSITIERARLKQAAMLLGHHMFVDVGPLSSLVNHRLSFCLSSSRFSSSILQPHYRECTSRCRKEQRCPQQLNQRFGQAAMFSKFSTWATIRIAQPEAGEISQRMATRRHPTRNNRHSGTNIGYLLFSSTSSRGISLATTWLAVKYSKETDLVLVDGFSWCRLLGDRMDRLFLCDFADISTLPRMHLTIPKRTPMPTTVERTADSRRHVGDHSNHPTWQLAGEISQRMAARRHPTRGNRHSGLFWQQLGWRSNIQKKRIWWGYGVVEMIAGFSSTIFHCVDCLVTERIDDFVATLPRMHFTMPKSTQWSITIERARLEQAAMFLMQIRLHEPTSAIFSFLNFVTTYIWQQLGWRSNIQKKRIWWGYSVVGMIAWFSSTIFHCVDCSVTEWIDYFYVISPTSFFSTIFDLLLNLLKVEIYLPAMACRFYGIFYTIFGMSVTWAMFLGFISIWGMVGGTTACFLFRHEQVLPPDHWIKLGVSKWTWILVAHGVPYVGGGLYGIWSFPFEHPPNASGLPKLIEAYPQNAYLQYETDTWIGDPNALLSPPIFDLTCVQLLLYSALCPSVEIPIVAIVPVITIVVPFSILALLLVLGETLPQEVLNANSINVTLHGKVCSILIIALTQPYRKFFLDQLKQVLKFVNFSKKMENYPKSKKFTSRR</sequence>
<comment type="subcellular location">
    <subcellularLocation>
        <location evidence="1">Endomembrane system</location>
        <topology evidence="1">Multi-pass membrane protein</topology>
    </subcellularLocation>
</comment>
<dbReference type="Pfam" id="PF10318">
    <property type="entry name" value="7TM_GPCR_Srh"/>
    <property type="match status" value="1"/>
</dbReference>
<evidence type="ECO:0000256" key="8">
    <source>
        <dbReference type="SAM" id="Phobius"/>
    </source>
</evidence>
<feature type="transmembrane region" description="Helical" evidence="8">
    <location>
        <begin position="544"/>
        <end position="562"/>
    </location>
</feature>
<dbReference type="PANTHER" id="PTHR13148:SF0">
    <property type="entry name" value="POST-GPI ATTACHMENT TO PROTEINS FACTOR 3"/>
    <property type="match status" value="1"/>
</dbReference>
<evidence type="ECO:0000313" key="10">
    <source>
        <dbReference type="WBParaSite" id="MBELARI_LOCUS680"/>
    </source>
</evidence>
<dbReference type="GO" id="GO:0016788">
    <property type="term" value="F:hydrolase activity, acting on ester bonds"/>
    <property type="evidence" value="ECO:0007669"/>
    <property type="project" value="TreeGrafter"/>
</dbReference>